<name>A0A829Y7J0_9GAMM</name>
<keyword evidence="3" id="KW-1185">Reference proteome</keyword>
<gene>
    <name evidence="2" type="ORF">GCM10011487_12070</name>
</gene>
<reference evidence="3" key="1">
    <citation type="submission" date="2020-01" db="EMBL/GenBank/DDBJ databases">
        <title>'Steroidobacter agaridevorans' sp. nov., agar-degrading bacteria isolated from rhizosphere soils.</title>
        <authorList>
            <person name="Ikenaga M."/>
            <person name="Kataoka M."/>
            <person name="Murouchi A."/>
            <person name="Katsuragi S."/>
            <person name="Sakai M."/>
        </authorList>
    </citation>
    <scope>NUCLEOTIDE SEQUENCE [LARGE SCALE GENOMIC DNA]</scope>
    <source>
        <strain evidence="3">YU21-B</strain>
    </source>
</reference>
<evidence type="ECO:0000313" key="3">
    <source>
        <dbReference type="Proteomes" id="UP000445000"/>
    </source>
</evidence>
<dbReference type="Proteomes" id="UP000445000">
    <property type="component" value="Unassembled WGS sequence"/>
</dbReference>
<evidence type="ECO:0000313" key="2">
    <source>
        <dbReference type="EMBL" id="GFE79207.1"/>
    </source>
</evidence>
<organism evidence="2 3">
    <name type="scientific">Steroidobacter agaridevorans</name>
    <dbReference type="NCBI Taxonomy" id="2695856"/>
    <lineage>
        <taxon>Bacteria</taxon>
        <taxon>Pseudomonadati</taxon>
        <taxon>Pseudomonadota</taxon>
        <taxon>Gammaproteobacteria</taxon>
        <taxon>Steroidobacterales</taxon>
        <taxon>Steroidobacteraceae</taxon>
        <taxon>Steroidobacter</taxon>
    </lineage>
</organism>
<comment type="caution">
    <text evidence="2">The sequence shown here is derived from an EMBL/GenBank/DDBJ whole genome shotgun (WGS) entry which is preliminary data.</text>
</comment>
<dbReference type="AlphaFoldDB" id="A0A829Y7J0"/>
<dbReference type="RefSeq" id="WP_129640758.1">
    <property type="nucleotide sequence ID" value="NZ_BLJN01000001.1"/>
</dbReference>
<dbReference type="EMBL" id="BLJN01000001">
    <property type="protein sequence ID" value="GFE79207.1"/>
    <property type="molecule type" value="Genomic_DNA"/>
</dbReference>
<protein>
    <submittedName>
        <fullName evidence="2">Uncharacterized protein</fullName>
    </submittedName>
</protein>
<accession>A0A829Y7J0</accession>
<evidence type="ECO:0000256" key="1">
    <source>
        <dbReference type="SAM" id="Phobius"/>
    </source>
</evidence>
<proteinExistence type="predicted"/>
<sequence>MSNAWTVPPSILRAAPRREEELYLVPYEEGSGLPHVVVPGVLPEAFHSVDAIADGKPDASGRHYLKYAAKAVAKSNQQVLDFLLEKRQYIYAETQKLTKLYIEKGGMNPQVAQAIIDGKKAIQQTVGRDFRMFPSSRIAVVNGAAALRLGLIERSPVTQGAPLERVTKAALRTPVGAPHLISPAKLARAQAYIKGVKYFGVSVDLAPEVATLLTSTSAEDQERALRNGAKVVAKEVGTTLIKPVVSTALRTGALWAARGVSTLAAQTCLVAFLAFTPSGLVLIGLSVAFAIAGEFLLGSMVQKGTDWLVDMTANAIVELRRD</sequence>
<feature type="transmembrane region" description="Helical" evidence="1">
    <location>
        <begin position="269"/>
        <end position="293"/>
    </location>
</feature>
<keyword evidence="1" id="KW-0812">Transmembrane</keyword>
<keyword evidence="1" id="KW-1133">Transmembrane helix</keyword>
<keyword evidence="1" id="KW-0472">Membrane</keyword>